<dbReference type="Pfam" id="PF04075">
    <property type="entry name" value="F420H2_quin_red"/>
    <property type="match status" value="1"/>
</dbReference>
<dbReference type="Proteomes" id="UP000271573">
    <property type="component" value="Chromosome"/>
</dbReference>
<sequence length="174" mass="19110">MIDDLRPSLPTTPRQDWIGRLLRGIAIRIGSLAWLPRLLPQITAIDKFIQRRTSGRWSILRVACLPGVLLTVPGRKSGVPRTTPLLCVPHGDSVFVAGSNFGGPTLPVWVNNLRAAADPTMLLGGRPTAITAKELAGAERDEAWTVMVALWPNYAKYAARTDRTIPVFRLQPVE</sequence>
<evidence type="ECO:0000313" key="4">
    <source>
        <dbReference type="Proteomes" id="UP000271573"/>
    </source>
</evidence>
<organism evidence="3 4">
    <name type="scientific">Nocardioides baekrokdamisoli</name>
    <dbReference type="NCBI Taxonomy" id="1804624"/>
    <lineage>
        <taxon>Bacteria</taxon>
        <taxon>Bacillati</taxon>
        <taxon>Actinomycetota</taxon>
        <taxon>Actinomycetes</taxon>
        <taxon>Propionibacteriales</taxon>
        <taxon>Nocardioidaceae</taxon>
        <taxon>Nocardioides</taxon>
    </lineage>
</organism>
<name>A0A3G9IAQ1_9ACTN</name>
<dbReference type="InterPro" id="IPR004378">
    <property type="entry name" value="F420H2_quin_Rdtase"/>
</dbReference>
<reference evidence="3 4" key="1">
    <citation type="submission" date="2018-11" db="EMBL/GenBank/DDBJ databases">
        <title>Complete genome sequence of Nocardioides baekrokdamisoli strain KCTC 39748.</title>
        <authorList>
            <person name="Kang S.W."/>
            <person name="Lee K.C."/>
            <person name="Kim K.K."/>
            <person name="Kim J.S."/>
            <person name="Kim D.S."/>
            <person name="Ko S.H."/>
            <person name="Yang S.H."/>
            <person name="Shin Y.K."/>
            <person name="Lee J.S."/>
        </authorList>
    </citation>
    <scope>NUCLEOTIDE SEQUENCE [LARGE SCALE GENOMIC DNA]</scope>
    <source>
        <strain evidence="3 4">KCTC 39748</strain>
    </source>
</reference>
<protein>
    <submittedName>
        <fullName evidence="3">Deazaflavin-dependent nitroreductase</fullName>
    </submittedName>
</protein>
<dbReference type="PANTHER" id="PTHR39428:SF1">
    <property type="entry name" value="F420H(2)-DEPENDENT QUINONE REDUCTASE RV1261C"/>
    <property type="match status" value="1"/>
</dbReference>
<dbReference type="Gene3D" id="2.30.110.10">
    <property type="entry name" value="Electron Transport, Fmn-binding Protein, Chain A"/>
    <property type="match status" value="1"/>
</dbReference>
<evidence type="ECO:0000256" key="1">
    <source>
        <dbReference type="ARBA" id="ARBA00008710"/>
    </source>
</evidence>
<dbReference type="EMBL" id="AP019307">
    <property type="protein sequence ID" value="BBH15837.1"/>
    <property type="molecule type" value="Genomic_DNA"/>
</dbReference>
<dbReference type="RefSeq" id="WP_231998771.1">
    <property type="nucleotide sequence ID" value="NZ_AP019307.1"/>
</dbReference>
<dbReference type="NCBIfam" id="TIGR00026">
    <property type="entry name" value="hi_GC_TIGR00026"/>
    <property type="match status" value="1"/>
</dbReference>
<comment type="similarity">
    <text evidence="1">Belongs to the F420H(2)-dependent quinone reductase family.</text>
</comment>
<dbReference type="AlphaFoldDB" id="A0A3G9IAQ1"/>
<evidence type="ECO:0000256" key="2">
    <source>
        <dbReference type="ARBA" id="ARBA00049106"/>
    </source>
</evidence>
<dbReference type="GO" id="GO:0070967">
    <property type="term" value="F:coenzyme F420 binding"/>
    <property type="evidence" value="ECO:0007669"/>
    <property type="project" value="TreeGrafter"/>
</dbReference>
<accession>A0A3G9IAQ1</accession>
<dbReference type="PANTHER" id="PTHR39428">
    <property type="entry name" value="F420H(2)-DEPENDENT QUINONE REDUCTASE RV1261C"/>
    <property type="match status" value="1"/>
</dbReference>
<evidence type="ECO:0000313" key="3">
    <source>
        <dbReference type="EMBL" id="BBH15837.1"/>
    </source>
</evidence>
<proteinExistence type="inferred from homology"/>
<dbReference type="InterPro" id="IPR012349">
    <property type="entry name" value="Split_barrel_FMN-bd"/>
</dbReference>
<dbReference type="GO" id="GO:0005886">
    <property type="term" value="C:plasma membrane"/>
    <property type="evidence" value="ECO:0007669"/>
    <property type="project" value="TreeGrafter"/>
</dbReference>
<comment type="catalytic activity">
    <reaction evidence="2">
        <text>oxidized coenzyme F420-(gamma-L-Glu)(n) + a quinol + H(+) = reduced coenzyme F420-(gamma-L-Glu)(n) + a quinone</text>
        <dbReference type="Rhea" id="RHEA:39663"/>
        <dbReference type="Rhea" id="RHEA-COMP:12939"/>
        <dbReference type="Rhea" id="RHEA-COMP:14378"/>
        <dbReference type="ChEBI" id="CHEBI:15378"/>
        <dbReference type="ChEBI" id="CHEBI:24646"/>
        <dbReference type="ChEBI" id="CHEBI:132124"/>
        <dbReference type="ChEBI" id="CHEBI:133980"/>
        <dbReference type="ChEBI" id="CHEBI:139511"/>
    </reaction>
</comment>
<keyword evidence="4" id="KW-1185">Reference proteome</keyword>
<gene>
    <name evidence="3" type="primary">ddn</name>
    <name evidence="3" type="ORF">Back2_01240</name>
</gene>
<dbReference type="KEGG" id="nbe:Back2_01240"/>
<dbReference type="GO" id="GO:0016491">
    <property type="term" value="F:oxidoreductase activity"/>
    <property type="evidence" value="ECO:0007669"/>
    <property type="project" value="InterPro"/>
</dbReference>